<dbReference type="InterPro" id="IPR036890">
    <property type="entry name" value="HATPase_C_sf"/>
</dbReference>
<dbReference type="InterPro" id="IPR003594">
    <property type="entry name" value="HATPase_dom"/>
</dbReference>
<dbReference type="Pfam" id="PF02518">
    <property type="entry name" value="HATPase_c"/>
    <property type="match status" value="1"/>
</dbReference>
<gene>
    <name evidence="4" type="ORF">SAMN06295984_2054</name>
</gene>
<dbReference type="GeneID" id="303001700"/>
<keyword evidence="1" id="KW-1133">Transmembrane helix</keyword>
<dbReference type="PANTHER" id="PTHR34220">
    <property type="entry name" value="SENSOR HISTIDINE KINASE YPDA"/>
    <property type="match status" value="1"/>
</dbReference>
<evidence type="ECO:0000256" key="1">
    <source>
        <dbReference type="SAM" id="Phobius"/>
    </source>
</evidence>
<evidence type="ECO:0000259" key="3">
    <source>
        <dbReference type="Pfam" id="PF06580"/>
    </source>
</evidence>
<dbReference type="EMBL" id="FXWL01000002">
    <property type="protein sequence ID" value="SMQ76616.1"/>
    <property type="molecule type" value="Genomic_DNA"/>
</dbReference>
<feature type="transmembrane region" description="Helical" evidence="1">
    <location>
        <begin position="57"/>
        <end position="81"/>
    </location>
</feature>
<dbReference type="GO" id="GO:0016020">
    <property type="term" value="C:membrane"/>
    <property type="evidence" value="ECO:0007669"/>
    <property type="project" value="InterPro"/>
</dbReference>
<dbReference type="SUPFAM" id="SSF55874">
    <property type="entry name" value="ATPase domain of HSP90 chaperone/DNA topoisomerase II/histidine kinase"/>
    <property type="match status" value="1"/>
</dbReference>
<keyword evidence="4" id="KW-0418">Kinase</keyword>
<dbReference type="Pfam" id="PF06580">
    <property type="entry name" value="His_kinase"/>
    <property type="match status" value="1"/>
</dbReference>
<keyword evidence="1" id="KW-0472">Membrane</keyword>
<sequence>MNPDDIALDVNFRNRPANARGIRIATIRFGIAFWVFVMIVASFIIGATSDVSRSFLFYRFVDFVSLSALALALSYLIFLLHEKSVRRRTSEDSLPFLIIASFFLSVALAALWAGSHALYPVVAAILRLAPTGTTNVMVYFGAAWGILFAWGCLFVALIYAFELNDRKVRLAAIREEALSAQMRALRYQINPHFLFNTLNSIAGLIEEGAATQAERMVLSLSIFLRTTLALDPFHGVPLADEIALQREYLEIERERFSDRMRFSIATDADVADALVPSLILQPLIENALKHGVGATRGRVEILVRACRAGDRLCIAIENDMPRNDDGDMPKTSGLGVGLKNVAERLRARFQGNYAMKSGPVGEGRFGVSLELPWRLA</sequence>
<proteinExistence type="predicted"/>
<dbReference type="Proteomes" id="UP000194469">
    <property type="component" value="Unassembled WGS sequence"/>
</dbReference>
<evidence type="ECO:0000259" key="2">
    <source>
        <dbReference type="Pfam" id="PF02518"/>
    </source>
</evidence>
<keyword evidence="1" id="KW-0812">Transmembrane</keyword>
<dbReference type="InterPro" id="IPR050640">
    <property type="entry name" value="Bact_2-comp_sensor_kinase"/>
</dbReference>
<feature type="transmembrane region" description="Helical" evidence="1">
    <location>
        <begin position="25"/>
        <end position="45"/>
    </location>
</feature>
<accession>A0A1Y6FQU8</accession>
<evidence type="ECO:0000313" key="4">
    <source>
        <dbReference type="EMBL" id="SMQ76616.1"/>
    </source>
</evidence>
<dbReference type="PANTHER" id="PTHR34220:SF7">
    <property type="entry name" value="SENSOR HISTIDINE KINASE YPDA"/>
    <property type="match status" value="1"/>
</dbReference>
<dbReference type="Gene3D" id="3.30.565.10">
    <property type="entry name" value="Histidine kinase-like ATPase, C-terminal domain"/>
    <property type="match status" value="1"/>
</dbReference>
<dbReference type="AlphaFoldDB" id="A0A1Y6FQU8"/>
<name>A0A1Y6FQU8_9SPHN</name>
<dbReference type="GO" id="GO:0000155">
    <property type="term" value="F:phosphorelay sensor kinase activity"/>
    <property type="evidence" value="ECO:0007669"/>
    <property type="project" value="InterPro"/>
</dbReference>
<feature type="domain" description="Signal transduction histidine kinase internal region" evidence="3">
    <location>
        <begin position="180"/>
        <end position="259"/>
    </location>
</feature>
<dbReference type="InterPro" id="IPR010559">
    <property type="entry name" value="Sig_transdc_His_kin_internal"/>
</dbReference>
<keyword evidence="4" id="KW-0808">Transferase</keyword>
<protein>
    <submittedName>
        <fullName evidence="4">Histidine kinase</fullName>
    </submittedName>
</protein>
<feature type="transmembrane region" description="Helical" evidence="1">
    <location>
        <begin position="136"/>
        <end position="161"/>
    </location>
</feature>
<dbReference type="RefSeq" id="WP_086457595.1">
    <property type="nucleotide sequence ID" value="NZ_FXWL01000002.1"/>
</dbReference>
<feature type="transmembrane region" description="Helical" evidence="1">
    <location>
        <begin position="93"/>
        <end position="113"/>
    </location>
</feature>
<organism evidence="4 5">
    <name type="scientific">Sphingopyxis terrae subsp. ummariensis</name>
    <dbReference type="NCBI Taxonomy" id="429001"/>
    <lineage>
        <taxon>Bacteria</taxon>
        <taxon>Pseudomonadati</taxon>
        <taxon>Pseudomonadota</taxon>
        <taxon>Alphaproteobacteria</taxon>
        <taxon>Sphingomonadales</taxon>
        <taxon>Sphingomonadaceae</taxon>
        <taxon>Sphingopyxis</taxon>
    </lineage>
</organism>
<reference evidence="5" key="1">
    <citation type="submission" date="2017-04" db="EMBL/GenBank/DDBJ databases">
        <authorList>
            <person name="Varghese N."/>
            <person name="Submissions S."/>
        </authorList>
    </citation>
    <scope>NUCLEOTIDE SEQUENCE [LARGE SCALE GENOMIC DNA]</scope>
    <source>
        <strain evidence="5">UI2</strain>
    </source>
</reference>
<keyword evidence="5" id="KW-1185">Reference proteome</keyword>
<feature type="domain" description="Histidine kinase/HSP90-like ATPase" evidence="2">
    <location>
        <begin position="277"/>
        <end position="372"/>
    </location>
</feature>
<evidence type="ECO:0000313" key="5">
    <source>
        <dbReference type="Proteomes" id="UP000194469"/>
    </source>
</evidence>